<accession>A0AA88UY56</accession>
<gene>
    <name evidence="2" type="ORF">RJ639_024722</name>
</gene>
<evidence type="ECO:0000313" key="2">
    <source>
        <dbReference type="EMBL" id="KAK2997897.1"/>
    </source>
</evidence>
<proteinExistence type="predicted"/>
<dbReference type="InterPro" id="IPR013103">
    <property type="entry name" value="RVT_2"/>
</dbReference>
<evidence type="ECO:0000313" key="3">
    <source>
        <dbReference type="Proteomes" id="UP001188597"/>
    </source>
</evidence>
<dbReference type="Proteomes" id="UP001188597">
    <property type="component" value="Unassembled WGS sequence"/>
</dbReference>
<protein>
    <recommendedName>
        <fullName evidence="1">Reverse transcriptase Ty1/copia-type domain-containing protein</fullName>
    </recommendedName>
</protein>
<keyword evidence="3" id="KW-1185">Reference proteome</keyword>
<dbReference type="AlphaFoldDB" id="A0AA88UY56"/>
<evidence type="ECO:0000259" key="1">
    <source>
        <dbReference type="Pfam" id="PF07727"/>
    </source>
</evidence>
<organism evidence="2 3">
    <name type="scientific">Escallonia herrerae</name>
    <dbReference type="NCBI Taxonomy" id="1293975"/>
    <lineage>
        <taxon>Eukaryota</taxon>
        <taxon>Viridiplantae</taxon>
        <taxon>Streptophyta</taxon>
        <taxon>Embryophyta</taxon>
        <taxon>Tracheophyta</taxon>
        <taxon>Spermatophyta</taxon>
        <taxon>Magnoliopsida</taxon>
        <taxon>eudicotyledons</taxon>
        <taxon>Gunneridae</taxon>
        <taxon>Pentapetalae</taxon>
        <taxon>asterids</taxon>
        <taxon>campanulids</taxon>
        <taxon>Escalloniales</taxon>
        <taxon>Escalloniaceae</taxon>
        <taxon>Escallonia</taxon>
    </lineage>
</organism>
<comment type="caution">
    <text evidence="2">The sequence shown here is derived from an EMBL/GenBank/DDBJ whole genome shotgun (WGS) entry which is preliminary data.</text>
</comment>
<sequence length="156" mass="17425">MGQKIVGCKWIYKKKEGIPGTKDARYKARLVAKGFTQGEGIDYNEIFSPIVKHTSIRVLPAMAALYDLESEQLDVKTVFLHEAEYIVATEAVKEATWLKGLGTVMVEKISTIENPADVMTKHIPENKLKHCLDLIGINSVKEPINMMGKIVELDPL</sequence>
<feature type="domain" description="Reverse transcriptase Ty1/copia-type" evidence="1">
    <location>
        <begin position="3"/>
        <end position="82"/>
    </location>
</feature>
<dbReference type="EMBL" id="JAVXUP010003923">
    <property type="protein sequence ID" value="KAK2997897.1"/>
    <property type="molecule type" value="Genomic_DNA"/>
</dbReference>
<dbReference type="Pfam" id="PF07727">
    <property type="entry name" value="RVT_2"/>
    <property type="match status" value="1"/>
</dbReference>
<reference evidence="2" key="1">
    <citation type="submission" date="2022-12" db="EMBL/GenBank/DDBJ databases">
        <title>Draft genome assemblies for two species of Escallonia (Escalloniales).</title>
        <authorList>
            <person name="Chanderbali A."/>
            <person name="Dervinis C."/>
            <person name="Anghel I."/>
            <person name="Soltis D."/>
            <person name="Soltis P."/>
            <person name="Zapata F."/>
        </authorList>
    </citation>
    <scope>NUCLEOTIDE SEQUENCE</scope>
    <source>
        <strain evidence="2">UCBG64.0493</strain>
        <tissue evidence="2">Leaf</tissue>
    </source>
</reference>
<name>A0AA88UY56_9ASTE</name>